<feature type="compositionally biased region" description="Polar residues" evidence="4">
    <location>
        <begin position="840"/>
        <end position="862"/>
    </location>
</feature>
<feature type="domain" description="C3H1-type" evidence="5">
    <location>
        <begin position="243"/>
        <end position="271"/>
    </location>
</feature>
<dbReference type="PANTHER" id="PTHR46423:SF1">
    <property type="entry name" value="RNA POLYMERASE II-ASSOCIATED PROTEIN 3"/>
    <property type="match status" value="1"/>
</dbReference>
<sequence length="1086" mass="120692">MSSTLGHSQIPSPYLRQIARQNASSGPQREVLAQRAEKRERRARERAETRERLKQEKGNELFRDGCHTEAAEKYEQALQLGGRKAVILNNLSITYLKLKLYEQAEEAATEALIYDPKNVKARYRRGLARKELGRANGAAIDFEIVVKHDNRSSEAGNELNTAKKAAADGANTPSDDEYTDEEYSFPRFDQNMDEYNAVSDSESSDCEHKGNGTTCRFYNHGGCNRGTRCQYSHAPDDRSIRDDLGRNVCIFSVVGLCQYGPERCIYSHDATFLPEKGWWNDPDILTELNSNVYMARSIKRTEKYIVEMIHGFLYDAGYGPPRNLDAILDRSILSHTAFHKTKDSDSQNLSTTPTQKFILFLALEHENSFQSVYGGLVDAVRARLETRIVSNPSVALDLMYSPKIVGVFIADAGIMHQKHSKLMNAIVEFTRNGGISVYGGMFPSMSKPTEITSHFTRVWNFPWKSGSYTRQTLKRNGRNETVLSNPSLPQSYSIKALYVSGVAPNDAMYMVDGRQQVMEAPVVHAKFSDGYLGYIGDVNGEEDATESVLAMFGLLDHSYDSPTPLNPRDKPTGIVPKPPPTFSQDFVLLVSLVCEPWFMDMYGEVYSALRKKVHIKQAFTPKTALSYMDSPNLVGIFITDFGIADTKHSQVLQRIVQYTKDGGLVVAAGQFSGNLCGPDDQRFFRAWGLSWKRGSYHRTTFQKNQANELVKLNPSLPQSYSMKALHMAGIGQEDAVYTSTSDSRLESLVWAPTPITNHDEAPAVQVRVGRGYFGYIGDVNTEDGTTSVLLAMLGLLDHKYDTHKSTQGENGDSNSGSNRSASTGPSTQRTKQTARKTTSLTQPVPAQTTRQYARKTTSSTQPVAAEAPAPTVLVIHLSEVDTYSNENHQLLSDTLANHSRLIRAPTMEVALRELSSPNLKGVLINEPSIATVEAYADILEKVIAYARRGGSVVFGGSFSSLASPRLHDEFWRNKMGIEWSFGSYRTARGDVVRQHELFRACSWLESSLSVQAVYLKSTDKRSILYRNTNDEGAALRSRYGEGYVSYVGGVHGTEKIVEVTLAMLGVITNPLPRVVYHTGLAVVEGE</sequence>
<dbReference type="SMART" id="SM00028">
    <property type="entry name" value="TPR"/>
    <property type="match status" value="3"/>
</dbReference>
<dbReference type="GO" id="GO:0008270">
    <property type="term" value="F:zinc ion binding"/>
    <property type="evidence" value="ECO:0007669"/>
    <property type="project" value="UniProtKB-KW"/>
</dbReference>
<feature type="region of interest" description="Disordered" evidence="4">
    <location>
        <begin position="151"/>
        <end position="179"/>
    </location>
</feature>
<dbReference type="Proteomes" id="UP001383192">
    <property type="component" value="Unassembled WGS sequence"/>
</dbReference>
<feature type="region of interest" description="Disordered" evidence="4">
    <location>
        <begin position="803"/>
        <end position="865"/>
    </location>
</feature>
<organism evidence="6 7">
    <name type="scientific">Paramarasmius palmivorus</name>
    <dbReference type="NCBI Taxonomy" id="297713"/>
    <lineage>
        <taxon>Eukaryota</taxon>
        <taxon>Fungi</taxon>
        <taxon>Dikarya</taxon>
        <taxon>Basidiomycota</taxon>
        <taxon>Agaricomycotina</taxon>
        <taxon>Agaricomycetes</taxon>
        <taxon>Agaricomycetidae</taxon>
        <taxon>Agaricales</taxon>
        <taxon>Marasmiineae</taxon>
        <taxon>Marasmiaceae</taxon>
        <taxon>Paramarasmius</taxon>
    </lineage>
</organism>
<keyword evidence="1 2" id="KW-0802">TPR repeat</keyword>
<dbReference type="EMBL" id="JAYKXP010000046">
    <property type="protein sequence ID" value="KAK7037581.1"/>
    <property type="molecule type" value="Genomic_DNA"/>
</dbReference>
<dbReference type="PANTHER" id="PTHR46423">
    <property type="entry name" value="RNA POLYMERASE II-ASSOCIATED PROTEIN 3"/>
    <property type="match status" value="1"/>
</dbReference>
<feature type="compositionally biased region" description="Basic and acidic residues" evidence="4">
    <location>
        <begin position="35"/>
        <end position="56"/>
    </location>
</feature>
<dbReference type="GO" id="GO:0101031">
    <property type="term" value="C:protein folding chaperone complex"/>
    <property type="evidence" value="ECO:0007669"/>
    <property type="project" value="TreeGrafter"/>
</dbReference>
<dbReference type="Gene3D" id="3.30.1370.210">
    <property type="match status" value="1"/>
</dbReference>
<keyword evidence="7" id="KW-1185">Reference proteome</keyword>
<dbReference type="SUPFAM" id="SSF48452">
    <property type="entry name" value="TPR-like"/>
    <property type="match status" value="1"/>
</dbReference>
<dbReference type="InterPro" id="IPR000571">
    <property type="entry name" value="Znf_CCCH"/>
</dbReference>
<accession>A0AAW0CGX0</accession>
<evidence type="ECO:0000313" key="7">
    <source>
        <dbReference type="Proteomes" id="UP001383192"/>
    </source>
</evidence>
<evidence type="ECO:0000256" key="1">
    <source>
        <dbReference type="ARBA" id="ARBA00022803"/>
    </source>
</evidence>
<feature type="zinc finger region" description="C3H1-type" evidence="3">
    <location>
        <begin position="209"/>
        <end position="236"/>
    </location>
</feature>
<feature type="compositionally biased region" description="Polar residues" evidence="4">
    <location>
        <begin position="1"/>
        <end position="11"/>
    </location>
</feature>
<evidence type="ECO:0000256" key="2">
    <source>
        <dbReference type="PROSITE-ProRule" id="PRU00339"/>
    </source>
</evidence>
<dbReference type="SMART" id="SM00356">
    <property type="entry name" value="ZnF_C3H1"/>
    <property type="match status" value="2"/>
</dbReference>
<feature type="repeat" description="TPR" evidence="2">
    <location>
        <begin position="85"/>
        <end position="118"/>
    </location>
</feature>
<name>A0AAW0CGX0_9AGAR</name>
<reference evidence="6 7" key="1">
    <citation type="submission" date="2024-01" db="EMBL/GenBank/DDBJ databases">
        <title>A draft genome for a cacao thread blight-causing isolate of Paramarasmius palmivorus.</title>
        <authorList>
            <person name="Baruah I.K."/>
            <person name="Bukari Y."/>
            <person name="Amoako-Attah I."/>
            <person name="Meinhardt L.W."/>
            <person name="Bailey B.A."/>
            <person name="Cohen S.P."/>
        </authorList>
    </citation>
    <scope>NUCLEOTIDE SEQUENCE [LARGE SCALE GENOMIC DNA]</scope>
    <source>
        <strain evidence="6 7">GH-12</strain>
    </source>
</reference>
<feature type="compositionally biased region" description="Polar residues" evidence="4">
    <location>
        <begin position="807"/>
        <end position="825"/>
    </location>
</feature>
<comment type="caution">
    <text evidence="6">The sequence shown here is derived from an EMBL/GenBank/DDBJ whole genome shotgun (WGS) entry which is preliminary data.</text>
</comment>
<keyword evidence="3" id="KW-0479">Metal-binding</keyword>
<evidence type="ECO:0000256" key="3">
    <source>
        <dbReference type="PROSITE-ProRule" id="PRU00723"/>
    </source>
</evidence>
<evidence type="ECO:0000313" key="6">
    <source>
        <dbReference type="EMBL" id="KAK7037581.1"/>
    </source>
</evidence>
<feature type="compositionally biased region" description="Low complexity" evidence="4">
    <location>
        <begin position="826"/>
        <end position="839"/>
    </location>
</feature>
<dbReference type="PROSITE" id="PS50103">
    <property type="entry name" value="ZF_C3H1"/>
    <property type="match status" value="2"/>
</dbReference>
<evidence type="ECO:0000259" key="5">
    <source>
        <dbReference type="PROSITE" id="PS50103"/>
    </source>
</evidence>
<dbReference type="InterPro" id="IPR051966">
    <property type="entry name" value="RPAP3"/>
</dbReference>
<dbReference type="InterPro" id="IPR011990">
    <property type="entry name" value="TPR-like_helical_dom_sf"/>
</dbReference>
<feature type="domain" description="C3H1-type" evidence="5">
    <location>
        <begin position="209"/>
        <end position="236"/>
    </location>
</feature>
<dbReference type="Gene3D" id="1.25.40.10">
    <property type="entry name" value="Tetratricopeptide repeat domain"/>
    <property type="match status" value="1"/>
</dbReference>
<evidence type="ECO:0000256" key="4">
    <source>
        <dbReference type="SAM" id="MobiDB-lite"/>
    </source>
</evidence>
<proteinExistence type="predicted"/>
<dbReference type="PROSITE" id="PS50005">
    <property type="entry name" value="TPR"/>
    <property type="match status" value="1"/>
</dbReference>
<keyword evidence="3" id="KW-0862">Zinc</keyword>
<gene>
    <name evidence="6" type="ORF">VNI00_011073</name>
</gene>
<dbReference type="AlphaFoldDB" id="A0AAW0CGX0"/>
<keyword evidence="3" id="KW-0863">Zinc-finger</keyword>
<feature type="zinc finger region" description="C3H1-type" evidence="3">
    <location>
        <begin position="243"/>
        <end position="271"/>
    </location>
</feature>
<protein>
    <recommendedName>
        <fullName evidence="5">C3H1-type domain-containing protein</fullName>
    </recommendedName>
</protein>
<dbReference type="InterPro" id="IPR019734">
    <property type="entry name" value="TPR_rpt"/>
</dbReference>
<feature type="region of interest" description="Disordered" evidence="4">
    <location>
        <begin position="1"/>
        <end position="56"/>
    </location>
</feature>